<reference evidence="1" key="1">
    <citation type="submission" date="2020-02" db="EMBL/GenBank/DDBJ databases">
        <title>Delineation of the pyrene-degrading pathway in Roseobacter clade bacteria by genomic analysis.</title>
        <authorList>
            <person name="Zhou H."/>
            <person name="Wang H."/>
        </authorList>
    </citation>
    <scope>NUCLEOTIDE SEQUENCE</scope>
    <source>
        <strain evidence="1">PrR005</strain>
    </source>
</reference>
<dbReference type="SUPFAM" id="SSF51197">
    <property type="entry name" value="Clavaminate synthase-like"/>
    <property type="match status" value="1"/>
</dbReference>
<protein>
    <recommendedName>
        <fullName evidence="2">Phytanoyl-CoA dioxygenase family protein</fullName>
    </recommendedName>
</protein>
<gene>
    <name evidence="1" type="ORF">G0P99_22385</name>
</gene>
<name>A0A6B2NY86_9RHOB</name>
<dbReference type="EMBL" id="JAAGOX010000055">
    <property type="protein sequence ID" value="NDW47703.1"/>
    <property type="molecule type" value="Genomic_DNA"/>
</dbReference>
<dbReference type="RefSeq" id="WP_164132702.1">
    <property type="nucleotide sequence ID" value="NZ_JAAGOX010000055.1"/>
</dbReference>
<evidence type="ECO:0000313" key="1">
    <source>
        <dbReference type="EMBL" id="NDW47703.1"/>
    </source>
</evidence>
<proteinExistence type="predicted"/>
<comment type="caution">
    <text evidence="1">The sequence shown here is derived from an EMBL/GenBank/DDBJ whole genome shotgun (WGS) entry which is preliminary data.</text>
</comment>
<accession>A0A6B2NY86</accession>
<evidence type="ECO:0008006" key="2">
    <source>
        <dbReference type="Google" id="ProtNLM"/>
    </source>
</evidence>
<dbReference type="Gene3D" id="2.60.120.620">
    <property type="entry name" value="q2cbj1_9rhob like domain"/>
    <property type="match status" value="1"/>
</dbReference>
<dbReference type="AlphaFoldDB" id="A0A6B2NY86"/>
<sequence>MVEDFLRRGWLRFPFDRILARWCAHALPAARRAVTDPAHTQWLDCEGTWFIGVDALDNDETGRVGDGPELAGQAVEFITRHLGMLPLHRGQVSVTYPGYPRPRRGEGAAAFRYRRDRGAAHVDGLKPAGPDRRRHVDEPHGWILGLPLTEAPPEAAPLILWEGSHHILGPALARAMVGHPPEDWHRVDVTDTYQAARREVFETCPTVRLHARPGEAYLLHRHCLHGVAPWEEDAVAGPDGRMIVYFRPQLPGGTADWVSLL</sequence>
<organism evidence="1">
    <name type="scientific">Ruegeria sp. PrR005</name>
    <dbReference type="NCBI Taxonomy" id="2706882"/>
    <lineage>
        <taxon>Bacteria</taxon>
        <taxon>Pseudomonadati</taxon>
        <taxon>Pseudomonadota</taxon>
        <taxon>Alphaproteobacteria</taxon>
        <taxon>Rhodobacterales</taxon>
        <taxon>Roseobacteraceae</taxon>
        <taxon>Ruegeria</taxon>
    </lineage>
</organism>